<dbReference type="PANTHER" id="PTHR14024:SF53">
    <property type="entry name" value="LIPID STORAGE DROPLETS SURFACE-BINDING PROTEIN 2"/>
    <property type="match status" value="1"/>
</dbReference>
<dbReference type="PANTHER" id="PTHR14024">
    <property type="entry name" value="PERILIPIN"/>
    <property type="match status" value="1"/>
</dbReference>
<dbReference type="GO" id="GO:0019915">
    <property type="term" value="P:lipid storage"/>
    <property type="evidence" value="ECO:0007669"/>
    <property type="project" value="TreeGrafter"/>
</dbReference>
<dbReference type="Pfam" id="PF03036">
    <property type="entry name" value="Perilipin"/>
    <property type="match status" value="1"/>
</dbReference>
<accession>A0A2A3E7U1</accession>
<dbReference type="EMBL" id="KZ288353">
    <property type="protein sequence ID" value="PBC27286.1"/>
    <property type="molecule type" value="Genomic_DNA"/>
</dbReference>
<dbReference type="OrthoDB" id="376826at2759"/>
<evidence type="ECO:0000256" key="2">
    <source>
        <dbReference type="ARBA" id="ARBA00006311"/>
    </source>
</evidence>
<sequence length="283" mass="31658">MATEFAQLPHIEVFHRVMELPVIESAISKSTATYLRVKDCNQLVHWALTTAETSLSNATKQAVPIAAPIAKKLENPIHFFDHTLCLGLDKIEEKVPLVKEKPEQILENAYSLARQTVQPAVSSISLVNNLIISQALSLRDISWNKANQILETQYGSAAVRGLDSTADIVDKLIDKFFPATKDEQSVVVNINEEDKLLHTLQTVGRLSNKAARRVYSNIILHLGTIKTDNLKSYIRNIIQFLQLTNRHAINDEVHTNEVHTNEVHTNEVNSKVSTSNAITKKLN</sequence>
<evidence type="ECO:0000256" key="3">
    <source>
        <dbReference type="ARBA" id="ARBA00022677"/>
    </source>
</evidence>
<dbReference type="GO" id="GO:0010890">
    <property type="term" value="P:positive regulation of triglyceride storage"/>
    <property type="evidence" value="ECO:0007669"/>
    <property type="project" value="TreeGrafter"/>
</dbReference>
<comment type="subcellular location">
    <subcellularLocation>
        <location evidence="1">Lipid droplet</location>
    </subcellularLocation>
</comment>
<dbReference type="GO" id="GO:0005811">
    <property type="term" value="C:lipid droplet"/>
    <property type="evidence" value="ECO:0007669"/>
    <property type="project" value="UniProtKB-SubCell"/>
</dbReference>
<dbReference type="GO" id="GO:0005829">
    <property type="term" value="C:cytosol"/>
    <property type="evidence" value="ECO:0007669"/>
    <property type="project" value="TreeGrafter"/>
</dbReference>
<comment type="similarity">
    <text evidence="2">Belongs to the perilipin family.</text>
</comment>
<keyword evidence="5" id="KW-1185">Reference proteome</keyword>
<gene>
    <name evidence="4" type="ORF">APICC_04218</name>
</gene>
<dbReference type="PIRSF" id="PIRSF036881">
    <property type="entry name" value="PAT"/>
    <property type="match status" value="1"/>
</dbReference>
<organism evidence="4 5">
    <name type="scientific">Apis cerana cerana</name>
    <name type="common">Oriental honeybee</name>
    <dbReference type="NCBI Taxonomy" id="94128"/>
    <lineage>
        <taxon>Eukaryota</taxon>
        <taxon>Metazoa</taxon>
        <taxon>Ecdysozoa</taxon>
        <taxon>Arthropoda</taxon>
        <taxon>Hexapoda</taxon>
        <taxon>Insecta</taxon>
        <taxon>Pterygota</taxon>
        <taxon>Neoptera</taxon>
        <taxon>Endopterygota</taxon>
        <taxon>Hymenoptera</taxon>
        <taxon>Apocrita</taxon>
        <taxon>Aculeata</taxon>
        <taxon>Apoidea</taxon>
        <taxon>Anthophila</taxon>
        <taxon>Apidae</taxon>
        <taxon>Apis</taxon>
    </lineage>
</organism>
<keyword evidence="3" id="KW-0551">Lipid droplet</keyword>
<dbReference type="InterPro" id="IPR004279">
    <property type="entry name" value="Perilipin"/>
</dbReference>
<dbReference type="AlphaFoldDB" id="A0A2A3E7U1"/>
<evidence type="ECO:0000313" key="4">
    <source>
        <dbReference type="EMBL" id="PBC27286.1"/>
    </source>
</evidence>
<dbReference type="Proteomes" id="UP000242457">
    <property type="component" value="Unassembled WGS sequence"/>
</dbReference>
<dbReference type="STRING" id="94128.A0A2A3E7U1"/>
<proteinExistence type="inferred from homology"/>
<reference evidence="4 5" key="1">
    <citation type="submission" date="2014-07" db="EMBL/GenBank/DDBJ databases">
        <title>Genomic and transcriptomic analysis on Apis cerana provide comprehensive insights into honey bee biology.</title>
        <authorList>
            <person name="Diao Q."/>
            <person name="Sun L."/>
            <person name="Zheng H."/>
            <person name="Zheng H."/>
            <person name="Xu S."/>
            <person name="Wang S."/>
            <person name="Zeng Z."/>
            <person name="Hu F."/>
            <person name="Su S."/>
            <person name="Wu J."/>
        </authorList>
    </citation>
    <scope>NUCLEOTIDE SEQUENCE [LARGE SCALE GENOMIC DNA]</scope>
    <source>
        <tissue evidence="4">Pupae without intestine</tissue>
    </source>
</reference>
<evidence type="ECO:0000256" key="1">
    <source>
        <dbReference type="ARBA" id="ARBA00004502"/>
    </source>
</evidence>
<evidence type="ECO:0000313" key="5">
    <source>
        <dbReference type="Proteomes" id="UP000242457"/>
    </source>
</evidence>
<name>A0A2A3E7U1_APICC</name>
<protein>
    <submittedName>
        <fullName evidence="4">Lipid storage droplets surface-binding protein</fullName>
    </submittedName>
</protein>